<dbReference type="RefSeq" id="WP_034831983.1">
    <property type="nucleotide sequence ID" value="NZ_JOKH01000001.1"/>
</dbReference>
<evidence type="ECO:0000259" key="8">
    <source>
        <dbReference type="Pfam" id="PF00924"/>
    </source>
</evidence>
<dbReference type="SUPFAM" id="SSF82689">
    <property type="entry name" value="Mechanosensitive channel protein MscS (YggB), C-terminal domain"/>
    <property type="match status" value="1"/>
</dbReference>
<dbReference type="GO" id="GO:0008381">
    <property type="term" value="F:mechanosensitive monoatomic ion channel activity"/>
    <property type="evidence" value="ECO:0007669"/>
    <property type="project" value="UniProtKB-ARBA"/>
</dbReference>
<sequence length="283" mass="31955">MLKAYALWELPLVKSLVVVMLAFTAYYLLRVKLFSRLAQICESTQSDLDDRVLYFARNLLSIFIIFFTLMTILNIYHIEISPLLAGAGIFGVSLALAARETLTDVLAGVFLIADRPVKIGDRIKIQSIGGHWGSWGDVVDIGLRRTCIRNTDGVSINYPNNQLSNSIITNFSDNKSPIRVRIRFQVDFEADIDLIREKVLELLDKNPRVLSGTGSLVVRSIGDDHDQSCVSTISLEARYRITQIRKRTEIRSEILEELLKVMKENNIPQPRLALEHAQQASPQ</sequence>
<evidence type="ECO:0000313" key="11">
    <source>
        <dbReference type="EMBL" id="KEQ18690.1"/>
    </source>
</evidence>
<dbReference type="EMBL" id="JOKH01000001">
    <property type="protein sequence ID" value="KEQ18690.1"/>
    <property type="molecule type" value="Genomic_DNA"/>
</dbReference>
<dbReference type="AlphaFoldDB" id="A0A081NJR7"/>
<accession>A0A081NJR7</accession>
<evidence type="ECO:0000259" key="10">
    <source>
        <dbReference type="Pfam" id="PF21088"/>
    </source>
</evidence>
<evidence type="ECO:0000256" key="6">
    <source>
        <dbReference type="ARBA" id="ARBA00023136"/>
    </source>
</evidence>
<dbReference type="PANTHER" id="PTHR30566:SF5">
    <property type="entry name" value="MECHANOSENSITIVE ION CHANNEL PROTEIN 1, MITOCHONDRIAL-RELATED"/>
    <property type="match status" value="1"/>
</dbReference>
<comment type="similarity">
    <text evidence="2">Belongs to the MscS (TC 1.A.23) family.</text>
</comment>
<protein>
    <recommendedName>
        <fullName evidence="13">Mechanosensitive ion channel protein MscS</fullName>
    </recommendedName>
</protein>
<dbReference type="Proteomes" id="UP000028073">
    <property type="component" value="Unassembled WGS sequence"/>
</dbReference>
<dbReference type="InterPro" id="IPR049278">
    <property type="entry name" value="MS_channel_C"/>
</dbReference>
<evidence type="ECO:0000313" key="12">
    <source>
        <dbReference type="Proteomes" id="UP000028073"/>
    </source>
</evidence>
<feature type="domain" description="Mechanosensitive ion channel MscS" evidence="8">
    <location>
        <begin position="101"/>
        <end position="172"/>
    </location>
</feature>
<feature type="domain" description="Mechanosensitive ion channel MscS C-terminal" evidence="9">
    <location>
        <begin position="180"/>
        <end position="267"/>
    </location>
</feature>
<comment type="caution">
    <text evidence="11">The sequence shown here is derived from an EMBL/GenBank/DDBJ whole genome shotgun (WGS) entry which is preliminary data.</text>
</comment>
<name>A0A081NJR7_9GAMM</name>
<dbReference type="STRING" id="1137799.GZ78_00785"/>
<dbReference type="Gene3D" id="1.10.287.1260">
    <property type="match status" value="1"/>
</dbReference>
<dbReference type="OrthoDB" id="9799209at2"/>
<dbReference type="InterPro" id="IPR006685">
    <property type="entry name" value="MscS_channel_2nd"/>
</dbReference>
<dbReference type="InterPro" id="IPR023408">
    <property type="entry name" value="MscS_beta-dom_sf"/>
</dbReference>
<evidence type="ECO:0008006" key="13">
    <source>
        <dbReference type="Google" id="ProtNLM"/>
    </source>
</evidence>
<dbReference type="Gene3D" id="3.30.70.100">
    <property type="match status" value="1"/>
</dbReference>
<organism evidence="11 12">
    <name type="scientific">Endozoicomonas numazuensis</name>
    <dbReference type="NCBI Taxonomy" id="1137799"/>
    <lineage>
        <taxon>Bacteria</taxon>
        <taxon>Pseudomonadati</taxon>
        <taxon>Pseudomonadota</taxon>
        <taxon>Gammaproteobacteria</taxon>
        <taxon>Oceanospirillales</taxon>
        <taxon>Endozoicomonadaceae</taxon>
        <taxon>Endozoicomonas</taxon>
    </lineage>
</organism>
<dbReference type="Pfam" id="PF00924">
    <property type="entry name" value="MS_channel_2nd"/>
    <property type="match status" value="1"/>
</dbReference>
<dbReference type="eggNOG" id="COG3264">
    <property type="taxonomic scope" value="Bacteria"/>
</dbReference>
<feature type="domain" description="Mechanosensitive ion channel transmembrane helices 2/3" evidence="10">
    <location>
        <begin position="58"/>
        <end position="98"/>
    </location>
</feature>
<evidence type="ECO:0000256" key="7">
    <source>
        <dbReference type="SAM" id="Phobius"/>
    </source>
</evidence>
<keyword evidence="6 7" id="KW-0472">Membrane</keyword>
<evidence type="ECO:0000256" key="2">
    <source>
        <dbReference type="ARBA" id="ARBA00008017"/>
    </source>
</evidence>
<dbReference type="Pfam" id="PF21088">
    <property type="entry name" value="MS_channel_1st"/>
    <property type="match status" value="1"/>
</dbReference>
<dbReference type="Gene3D" id="2.30.30.60">
    <property type="match status" value="1"/>
</dbReference>
<dbReference type="SUPFAM" id="SSF82861">
    <property type="entry name" value="Mechanosensitive channel protein MscS (YggB), transmembrane region"/>
    <property type="match status" value="1"/>
</dbReference>
<dbReference type="Pfam" id="PF21082">
    <property type="entry name" value="MS_channel_3rd"/>
    <property type="match status" value="1"/>
</dbReference>
<evidence type="ECO:0000256" key="1">
    <source>
        <dbReference type="ARBA" id="ARBA00004651"/>
    </source>
</evidence>
<dbReference type="GO" id="GO:0005886">
    <property type="term" value="C:plasma membrane"/>
    <property type="evidence" value="ECO:0007669"/>
    <property type="project" value="UniProtKB-SubCell"/>
</dbReference>
<dbReference type="SUPFAM" id="SSF50182">
    <property type="entry name" value="Sm-like ribonucleoproteins"/>
    <property type="match status" value="1"/>
</dbReference>
<proteinExistence type="inferred from homology"/>
<gene>
    <name evidence="11" type="ORF">GZ78_00785</name>
</gene>
<evidence type="ECO:0000259" key="9">
    <source>
        <dbReference type="Pfam" id="PF21082"/>
    </source>
</evidence>
<dbReference type="InterPro" id="IPR049142">
    <property type="entry name" value="MS_channel_1st"/>
</dbReference>
<keyword evidence="4 7" id="KW-0812">Transmembrane</keyword>
<dbReference type="InterPro" id="IPR011014">
    <property type="entry name" value="MscS_channel_TM-2"/>
</dbReference>
<dbReference type="InterPro" id="IPR010920">
    <property type="entry name" value="LSM_dom_sf"/>
</dbReference>
<dbReference type="InterPro" id="IPR011066">
    <property type="entry name" value="MscS_channel_C_sf"/>
</dbReference>
<feature type="transmembrane region" description="Helical" evidence="7">
    <location>
        <begin position="59"/>
        <end position="78"/>
    </location>
</feature>
<keyword evidence="12" id="KW-1185">Reference proteome</keyword>
<comment type="subcellular location">
    <subcellularLocation>
        <location evidence="1">Cell membrane</location>
        <topology evidence="1">Multi-pass membrane protein</topology>
    </subcellularLocation>
</comment>
<keyword evidence="5 7" id="KW-1133">Transmembrane helix</keyword>
<evidence type="ECO:0000256" key="5">
    <source>
        <dbReference type="ARBA" id="ARBA00022989"/>
    </source>
</evidence>
<dbReference type="PANTHER" id="PTHR30566">
    <property type="entry name" value="YNAI-RELATED MECHANOSENSITIVE ION CHANNEL"/>
    <property type="match status" value="1"/>
</dbReference>
<reference evidence="11 12" key="1">
    <citation type="submission" date="2014-06" db="EMBL/GenBank/DDBJ databases">
        <title>Whole Genome Sequences of Three Symbiotic Endozoicomonas Bacteria.</title>
        <authorList>
            <person name="Neave M.J."/>
            <person name="Apprill A."/>
            <person name="Voolstra C.R."/>
        </authorList>
    </citation>
    <scope>NUCLEOTIDE SEQUENCE [LARGE SCALE GENOMIC DNA]</scope>
    <source>
        <strain evidence="11 12">DSM 25634</strain>
    </source>
</reference>
<evidence type="ECO:0000256" key="3">
    <source>
        <dbReference type="ARBA" id="ARBA00022475"/>
    </source>
</evidence>
<keyword evidence="3" id="KW-1003">Cell membrane</keyword>
<feature type="transmembrane region" description="Helical" evidence="7">
    <location>
        <begin position="12"/>
        <end position="29"/>
    </location>
</feature>
<evidence type="ECO:0000256" key="4">
    <source>
        <dbReference type="ARBA" id="ARBA00022692"/>
    </source>
</evidence>